<dbReference type="InterPro" id="IPR035965">
    <property type="entry name" value="PAS-like_dom_sf"/>
</dbReference>
<sequence>MVSAVSTSDLNLDLDLCAQEPIRIPGSIQPHGSLVVVDPGSRRIVQASANATALLGKRRGSAVLGLSLAELVGESARRQIDSWLANPDSSYLRTLDINGQRLQVLGHQTAQGIILEFEQPPETEGETLEAYYPRVGRFMEDLPAHEDLAALCAAAAREFRQISGFNRILIYRFDEQWNGEVLAEDGDGVLPSYAGLRFPASDIPPQARELYRLNRLRVIPDANYTPVPIEPPLDEGGTPLDLSFAALRSVSPVHLQYMRNMGTLASMSISVLVDGRLWGLVSAHNALPRRVNAQARTACDLMGQVLSQHIGARQRGAYAARRIDLKQVESELLTKIAASDSFQSGLGNHADTWLKIANASGAAVLHDGSLFTAGVTPPQDRLRALTEKLHRQGADSFVTDSLGQQWPEFADIVDAASGVLAISISQLHSSYILWFRPEVERTVLWAGDPREAKQVENERLTPRNSFASWKELVKGRALPWSQAEIDGAVDFRSAIVNFVLRRAEERAELTSQLQRSNRELESFSYSVSHDLRAPFRHIVGYTQLLRDREQSLSAQSQHYLDSINEAAASAGQLVDDLLSFSQLGRTALSMAPVDMQKVVQEIIRSVEPDTRSRQIEWRVQPLPPTNGDAALLRQALYNLVDNALKYSRDRSPAIIEIGGEQLASECVYTVRDNGVGFDMAYAHKLFGVFQRLHRMEDFAGTGIGLALTHRIIERHGGWIEAHGAVDRGAEFRFGIPRKGASVDG</sequence>
<dbReference type="InterPro" id="IPR016132">
    <property type="entry name" value="Phyto_chromo_attachment"/>
</dbReference>
<organism evidence="13 14">
    <name type="scientific">Steroidobacter agaridevorans</name>
    <dbReference type="NCBI Taxonomy" id="2695856"/>
    <lineage>
        <taxon>Bacteria</taxon>
        <taxon>Pseudomonadati</taxon>
        <taxon>Pseudomonadota</taxon>
        <taxon>Gammaproteobacteria</taxon>
        <taxon>Steroidobacterales</taxon>
        <taxon>Steroidobacteraceae</taxon>
        <taxon>Steroidobacter</taxon>
    </lineage>
</organism>
<dbReference type="InterPro" id="IPR005467">
    <property type="entry name" value="His_kinase_dom"/>
</dbReference>
<dbReference type="Pfam" id="PF01590">
    <property type="entry name" value="GAF"/>
    <property type="match status" value="1"/>
</dbReference>
<dbReference type="GO" id="GO:0006355">
    <property type="term" value="P:regulation of DNA-templated transcription"/>
    <property type="evidence" value="ECO:0007669"/>
    <property type="project" value="InterPro"/>
</dbReference>
<dbReference type="GO" id="GO:0000155">
    <property type="term" value="F:phosphorelay sensor kinase activity"/>
    <property type="evidence" value="ECO:0007669"/>
    <property type="project" value="InterPro"/>
</dbReference>
<dbReference type="FunFam" id="3.30.565.10:FF:000006">
    <property type="entry name" value="Sensor histidine kinase WalK"/>
    <property type="match status" value="1"/>
</dbReference>
<keyword evidence="7" id="KW-0808">Transferase</keyword>
<dbReference type="InterPro" id="IPR013515">
    <property type="entry name" value="Phytochrome_cen-reg"/>
</dbReference>
<dbReference type="PANTHER" id="PTHR42878">
    <property type="entry name" value="TWO-COMPONENT HISTIDINE KINASE"/>
    <property type="match status" value="1"/>
</dbReference>
<dbReference type="EMBL" id="BLJN01000003">
    <property type="protein sequence ID" value="GFE81465.1"/>
    <property type="molecule type" value="Genomic_DNA"/>
</dbReference>
<accession>A0A829YDT5</accession>
<dbReference type="SUPFAM" id="SSF55781">
    <property type="entry name" value="GAF domain-like"/>
    <property type="match status" value="2"/>
</dbReference>
<dbReference type="GO" id="GO:0005886">
    <property type="term" value="C:plasma membrane"/>
    <property type="evidence" value="ECO:0007669"/>
    <property type="project" value="UniProtKB-ARBA"/>
</dbReference>
<dbReference type="PROSITE" id="PS50109">
    <property type="entry name" value="HIS_KIN"/>
    <property type="match status" value="1"/>
</dbReference>
<protein>
    <recommendedName>
        <fullName evidence="3">histidine kinase</fullName>
        <ecNumber evidence="3">2.7.13.3</ecNumber>
    </recommendedName>
</protein>
<keyword evidence="9" id="KW-0157">Chromophore</keyword>
<keyword evidence="8 13" id="KW-0418">Kinase</keyword>
<feature type="domain" description="Histidine kinase" evidence="12">
    <location>
        <begin position="526"/>
        <end position="739"/>
    </location>
</feature>
<dbReference type="SMART" id="SM00065">
    <property type="entry name" value="GAF"/>
    <property type="match status" value="1"/>
</dbReference>
<dbReference type="InterPro" id="IPR003594">
    <property type="entry name" value="HATPase_dom"/>
</dbReference>
<dbReference type="AlphaFoldDB" id="A0A829YDT5"/>
<evidence type="ECO:0000259" key="11">
    <source>
        <dbReference type="PROSITE" id="PS50046"/>
    </source>
</evidence>
<evidence type="ECO:0000256" key="1">
    <source>
        <dbReference type="ARBA" id="ARBA00000085"/>
    </source>
</evidence>
<dbReference type="SUPFAM" id="SSF47384">
    <property type="entry name" value="Homodimeric domain of signal transducing histidine kinase"/>
    <property type="match status" value="1"/>
</dbReference>
<dbReference type="InterPro" id="IPR043150">
    <property type="entry name" value="Phytochrome_PHY_sf"/>
</dbReference>
<gene>
    <name evidence="13" type="ORF">GCM10011487_34650</name>
</gene>
<dbReference type="SUPFAM" id="SSF55874">
    <property type="entry name" value="ATPase domain of HSP90 chaperone/DNA topoisomerase II/histidine kinase"/>
    <property type="match status" value="1"/>
</dbReference>
<dbReference type="PRINTS" id="PR01033">
    <property type="entry name" value="PHYTOCHROME"/>
</dbReference>
<dbReference type="Pfam" id="PF00360">
    <property type="entry name" value="PHY"/>
    <property type="match status" value="1"/>
</dbReference>
<dbReference type="RefSeq" id="WP_161813113.1">
    <property type="nucleotide sequence ID" value="NZ_BLJN01000003.1"/>
</dbReference>
<dbReference type="InterPro" id="IPR036890">
    <property type="entry name" value="HATPase_C_sf"/>
</dbReference>
<keyword evidence="6" id="KW-0716">Sensory transduction</keyword>
<evidence type="ECO:0000256" key="10">
    <source>
        <dbReference type="ARBA" id="ARBA00023170"/>
    </source>
</evidence>
<dbReference type="Pfam" id="PF00512">
    <property type="entry name" value="HisKA"/>
    <property type="match status" value="1"/>
</dbReference>
<dbReference type="GO" id="GO:0030295">
    <property type="term" value="F:protein kinase activator activity"/>
    <property type="evidence" value="ECO:0007669"/>
    <property type="project" value="TreeGrafter"/>
</dbReference>
<dbReference type="InterPro" id="IPR003661">
    <property type="entry name" value="HisK_dim/P_dom"/>
</dbReference>
<dbReference type="InterPro" id="IPR050351">
    <property type="entry name" value="BphY/WalK/GraS-like"/>
</dbReference>
<keyword evidence="14" id="KW-1185">Reference proteome</keyword>
<evidence type="ECO:0000313" key="14">
    <source>
        <dbReference type="Proteomes" id="UP000445000"/>
    </source>
</evidence>
<comment type="similarity">
    <text evidence="2">In the N-terminal section; belongs to the phytochrome family.</text>
</comment>
<name>A0A829YDT5_9GAMM</name>
<evidence type="ECO:0000256" key="5">
    <source>
        <dbReference type="ARBA" id="ARBA00022553"/>
    </source>
</evidence>
<dbReference type="CDD" id="cd00082">
    <property type="entry name" value="HisKA"/>
    <property type="match status" value="1"/>
</dbReference>
<keyword evidence="10" id="KW-0675">Receptor</keyword>
<feature type="domain" description="Phytochrome chromophore attachment site" evidence="11">
    <location>
        <begin position="147"/>
        <end position="304"/>
    </location>
</feature>
<evidence type="ECO:0000256" key="8">
    <source>
        <dbReference type="ARBA" id="ARBA00022777"/>
    </source>
</evidence>
<dbReference type="Proteomes" id="UP000445000">
    <property type="component" value="Unassembled WGS sequence"/>
</dbReference>
<evidence type="ECO:0000256" key="9">
    <source>
        <dbReference type="ARBA" id="ARBA00022991"/>
    </source>
</evidence>
<dbReference type="Pfam" id="PF08446">
    <property type="entry name" value="PAS_2"/>
    <property type="match status" value="1"/>
</dbReference>
<dbReference type="SMART" id="SM00388">
    <property type="entry name" value="HisKA"/>
    <property type="match status" value="1"/>
</dbReference>
<evidence type="ECO:0000256" key="3">
    <source>
        <dbReference type="ARBA" id="ARBA00012438"/>
    </source>
</evidence>
<dbReference type="Gene3D" id="3.30.450.20">
    <property type="entry name" value="PAS domain"/>
    <property type="match status" value="1"/>
</dbReference>
<evidence type="ECO:0000313" key="13">
    <source>
        <dbReference type="EMBL" id="GFE81465.1"/>
    </source>
</evidence>
<evidence type="ECO:0000256" key="2">
    <source>
        <dbReference type="ARBA" id="ARBA00006402"/>
    </source>
</evidence>
<dbReference type="InterPro" id="IPR003018">
    <property type="entry name" value="GAF"/>
</dbReference>
<dbReference type="GO" id="GO:0009584">
    <property type="term" value="P:detection of visible light"/>
    <property type="evidence" value="ECO:0007669"/>
    <property type="project" value="InterPro"/>
</dbReference>
<evidence type="ECO:0000256" key="6">
    <source>
        <dbReference type="ARBA" id="ARBA00022606"/>
    </source>
</evidence>
<dbReference type="SMART" id="SM00387">
    <property type="entry name" value="HATPase_c"/>
    <property type="match status" value="1"/>
</dbReference>
<evidence type="ECO:0000259" key="12">
    <source>
        <dbReference type="PROSITE" id="PS50109"/>
    </source>
</evidence>
<dbReference type="EC" id="2.7.13.3" evidence="3"/>
<dbReference type="Gene3D" id="3.30.450.40">
    <property type="match status" value="1"/>
</dbReference>
<dbReference type="InterPro" id="IPR013654">
    <property type="entry name" value="PAS_2"/>
</dbReference>
<dbReference type="Gene3D" id="3.30.450.270">
    <property type="match status" value="1"/>
</dbReference>
<keyword evidence="5" id="KW-0597">Phosphoprotein</keyword>
<dbReference type="Gene3D" id="3.30.565.10">
    <property type="entry name" value="Histidine kinase-like ATPase, C-terminal domain"/>
    <property type="match status" value="1"/>
</dbReference>
<dbReference type="InterPro" id="IPR029016">
    <property type="entry name" value="GAF-like_dom_sf"/>
</dbReference>
<comment type="caution">
    <text evidence="13">The sequence shown here is derived from an EMBL/GenBank/DDBJ whole genome shotgun (WGS) entry which is preliminary data.</text>
</comment>
<dbReference type="InterPro" id="IPR036097">
    <property type="entry name" value="HisK_dim/P_sf"/>
</dbReference>
<comment type="catalytic activity">
    <reaction evidence="1">
        <text>ATP + protein L-histidine = ADP + protein N-phospho-L-histidine.</text>
        <dbReference type="EC" id="2.7.13.3"/>
    </reaction>
</comment>
<dbReference type="SUPFAM" id="SSF55785">
    <property type="entry name" value="PYP-like sensor domain (PAS domain)"/>
    <property type="match status" value="1"/>
</dbReference>
<evidence type="ECO:0000256" key="4">
    <source>
        <dbReference type="ARBA" id="ARBA00022543"/>
    </source>
</evidence>
<dbReference type="Pfam" id="PF02518">
    <property type="entry name" value="HATPase_c"/>
    <property type="match status" value="1"/>
</dbReference>
<keyword evidence="4" id="KW-0600">Photoreceptor protein</keyword>
<evidence type="ECO:0000256" key="7">
    <source>
        <dbReference type="ARBA" id="ARBA00022679"/>
    </source>
</evidence>
<dbReference type="GO" id="GO:0009881">
    <property type="term" value="F:photoreceptor activity"/>
    <property type="evidence" value="ECO:0007669"/>
    <property type="project" value="UniProtKB-KW"/>
</dbReference>
<dbReference type="InterPro" id="IPR001294">
    <property type="entry name" value="Phytochrome"/>
</dbReference>
<dbReference type="Gene3D" id="1.10.287.130">
    <property type="match status" value="1"/>
</dbReference>
<dbReference type="PANTHER" id="PTHR42878:SF15">
    <property type="entry name" value="BACTERIOPHYTOCHROME"/>
    <property type="match status" value="1"/>
</dbReference>
<dbReference type="GO" id="GO:0007234">
    <property type="term" value="P:osmosensory signaling via phosphorelay pathway"/>
    <property type="evidence" value="ECO:0007669"/>
    <property type="project" value="TreeGrafter"/>
</dbReference>
<dbReference type="PROSITE" id="PS50046">
    <property type="entry name" value="PHYTOCHROME_2"/>
    <property type="match status" value="1"/>
</dbReference>
<dbReference type="GO" id="GO:0000156">
    <property type="term" value="F:phosphorelay response regulator activity"/>
    <property type="evidence" value="ECO:0007669"/>
    <property type="project" value="TreeGrafter"/>
</dbReference>
<proteinExistence type="inferred from homology"/>
<reference evidence="14" key="1">
    <citation type="submission" date="2020-01" db="EMBL/GenBank/DDBJ databases">
        <title>'Steroidobacter agaridevorans' sp. nov., agar-degrading bacteria isolated from rhizosphere soils.</title>
        <authorList>
            <person name="Ikenaga M."/>
            <person name="Kataoka M."/>
            <person name="Murouchi A."/>
            <person name="Katsuragi S."/>
            <person name="Sakai M."/>
        </authorList>
    </citation>
    <scope>NUCLEOTIDE SEQUENCE [LARGE SCALE GENOMIC DNA]</scope>
    <source>
        <strain evidence="14">YU21-B</strain>
    </source>
</reference>